<dbReference type="AlphaFoldDB" id="A0A7S2HPC8"/>
<evidence type="ECO:0000313" key="2">
    <source>
        <dbReference type="EMBL" id="CAD9496763.1"/>
    </source>
</evidence>
<reference evidence="2" key="1">
    <citation type="submission" date="2021-01" db="EMBL/GenBank/DDBJ databases">
        <authorList>
            <person name="Corre E."/>
            <person name="Pelletier E."/>
            <person name="Niang G."/>
            <person name="Scheremetjew M."/>
            <person name="Finn R."/>
            <person name="Kale V."/>
            <person name="Holt S."/>
            <person name="Cochrane G."/>
            <person name="Meng A."/>
            <person name="Brown T."/>
            <person name="Cohen L."/>
        </authorList>
    </citation>
    <scope>NUCLEOTIDE SEQUENCE</scope>
    <source>
        <strain evidence="2">UTEX LB 985</strain>
    </source>
</reference>
<name>A0A7S2HPC8_9EUKA</name>
<dbReference type="EMBL" id="HBGU01051856">
    <property type="protein sequence ID" value="CAD9496763.1"/>
    <property type="molecule type" value="Transcribed_RNA"/>
</dbReference>
<feature type="region of interest" description="Disordered" evidence="1">
    <location>
        <begin position="267"/>
        <end position="299"/>
    </location>
</feature>
<proteinExistence type="predicted"/>
<sequence length="318" mass="35427">MTDLAGAEPTPLKGSEKFVLKFPHPVLHSFIASFSIVGTLVNKSETEVFELLLNSKWASIEDSVGLPPTGPSGIALMRLITQVQHLPLQQRIVSAWRSLSEEDASILSTEMALSGVEGQTYARCTEYAEQLNGGPCFLVYYSPAFLRNAARQEAETGLRMLADIYRQARSIWPFSSKSASVSVTIRIDQIKEHQPEHIMDGYLWGEGWLLVKRNEREAVIEHHSLYMLQEVVHSEYRVLAFWPPPTGEEGNEGMGLIRELEEVRAQVENRRASPASQSSDTTPPHQRAASVLPSSGYAERAARIKRATQSAKDLRLQA</sequence>
<protein>
    <submittedName>
        <fullName evidence="2">Uncharacterized protein</fullName>
    </submittedName>
</protein>
<feature type="compositionally biased region" description="Polar residues" evidence="1">
    <location>
        <begin position="274"/>
        <end position="284"/>
    </location>
</feature>
<evidence type="ECO:0000256" key="1">
    <source>
        <dbReference type="SAM" id="MobiDB-lite"/>
    </source>
</evidence>
<organism evidence="2">
    <name type="scientific">Haptolina brevifila</name>
    <dbReference type="NCBI Taxonomy" id="156173"/>
    <lineage>
        <taxon>Eukaryota</taxon>
        <taxon>Haptista</taxon>
        <taxon>Haptophyta</taxon>
        <taxon>Prymnesiophyceae</taxon>
        <taxon>Prymnesiales</taxon>
        <taxon>Prymnesiaceae</taxon>
        <taxon>Haptolina</taxon>
    </lineage>
</organism>
<accession>A0A7S2HPC8</accession>
<gene>
    <name evidence="2" type="ORF">CBRE1094_LOCUS28282</name>
</gene>